<protein>
    <submittedName>
        <fullName evidence="2">Uncharacterized protein</fullName>
    </submittedName>
</protein>
<dbReference type="PANTHER" id="PTHR37298">
    <property type="entry name" value="UPF0111 PROTEIN YKAA"/>
    <property type="match status" value="1"/>
</dbReference>
<evidence type="ECO:0000313" key="2">
    <source>
        <dbReference type="EMBL" id="BBU69209.1"/>
    </source>
</evidence>
<reference evidence="3" key="1">
    <citation type="submission" date="2020-01" db="EMBL/GenBank/DDBJ databases">
        <title>Phosphoaccumulans saitamaens gen. nov., sp. nov., a polyphosphate accumulating bacterium isolated from surface river water.</title>
        <authorList>
            <person name="Watanabe K."/>
            <person name="Suda W."/>
        </authorList>
    </citation>
    <scope>NUCLEOTIDE SEQUENCE [LARGE SCALE GENOMIC DNA]</scope>
    <source>
        <strain evidence="3">ICHIAU1</strain>
    </source>
</reference>
<dbReference type="AlphaFoldDB" id="A0A679I4B4"/>
<dbReference type="Gene3D" id="1.20.58.220">
    <property type="entry name" value="Phosphate transport system protein phou homolog 2, domain 2"/>
    <property type="match status" value="1"/>
</dbReference>
<evidence type="ECO:0000256" key="1">
    <source>
        <dbReference type="ARBA" id="ARBA00008591"/>
    </source>
</evidence>
<sequence>MFGKLMPKEGKYFDHFNAHAALISKGGELLTQLIGALATNADHVVRLADEIDTVERQADKITHDTLAQLHKSFITPFDRDEIHQLISGMDDILDIIQDVAESVSLYDIQQVPQEAVALAEVTARCCNHITAIVKLLDSMQNGPHILTICHEIDDLESDADRMLRELMSKVFREEPDVRQVIKLKEIYELLESVSDRCKDVAGTVEAIVLENS</sequence>
<evidence type="ECO:0000313" key="3">
    <source>
        <dbReference type="Proteomes" id="UP000463961"/>
    </source>
</evidence>
<dbReference type="SUPFAM" id="SSF109755">
    <property type="entry name" value="PhoU-like"/>
    <property type="match status" value="1"/>
</dbReference>
<accession>A0A679I4B4</accession>
<dbReference type="OrthoDB" id="9797568at2"/>
<dbReference type="PANTHER" id="PTHR37298:SF1">
    <property type="entry name" value="UPF0111 PROTEIN YKAA"/>
    <property type="match status" value="1"/>
</dbReference>
<dbReference type="InterPro" id="IPR038078">
    <property type="entry name" value="PhoU-like_sf"/>
</dbReference>
<dbReference type="Proteomes" id="UP000463961">
    <property type="component" value="Chromosome"/>
</dbReference>
<gene>
    <name evidence="2" type="ORF">ICHIAU1_14920</name>
</gene>
<dbReference type="RefSeq" id="WP_162050075.1">
    <property type="nucleotide sequence ID" value="NZ_AP019011.1"/>
</dbReference>
<keyword evidence="3" id="KW-1185">Reference proteome</keyword>
<proteinExistence type="inferred from homology"/>
<dbReference type="Pfam" id="PF01865">
    <property type="entry name" value="PhoU_div"/>
    <property type="match status" value="1"/>
</dbReference>
<organism evidence="2 3">
    <name type="scientific">Fluviibacter phosphoraccumulans</name>
    <dbReference type="NCBI Taxonomy" id="1751046"/>
    <lineage>
        <taxon>Bacteria</taxon>
        <taxon>Pseudomonadati</taxon>
        <taxon>Pseudomonadota</taxon>
        <taxon>Betaproteobacteria</taxon>
        <taxon>Rhodocyclales</taxon>
        <taxon>Fluviibacteraceae</taxon>
        <taxon>Fluviibacter</taxon>
    </lineage>
</organism>
<comment type="similarity">
    <text evidence="1">Belongs to the UPF0111 family.</text>
</comment>
<dbReference type="EMBL" id="AP022345">
    <property type="protein sequence ID" value="BBU69209.1"/>
    <property type="molecule type" value="Genomic_DNA"/>
</dbReference>
<name>A0A679I4B4_9RHOO</name>
<dbReference type="InterPro" id="IPR052912">
    <property type="entry name" value="UPF0111_domain"/>
</dbReference>
<dbReference type="InterPro" id="IPR018445">
    <property type="entry name" value="Put_Phosphate_transp_reg"/>
</dbReference>